<accession>A0A8R1Y2M5</accession>
<keyword evidence="4" id="KW-0418">Kinase</keyword>
<feature type="domain" description="Protein kinase" evidence="7">
    <location>
        <begin position="20"/>
        <end position="290"/>
    </location>
</feature>
<sequence>MGEFSLKPKIRIGAVIADQWTIRQKLGEGSCGTVFLLANISNPKIHAAMKVEPLMLNRDDEILKMEVFVLKKMQKSKHVCRLFGAGRTSSFNYMIMSLLGKNLSDLRYMMPSKRFTTSTSLRLGKQGLKALKDLHNIGFIHRDVKPLNFSLGSTQSTKRLLFLFDFGLSRQIILPVQGTNETKLREPRKKVVFRGTVRYCSLNVHQHKEQGRHDDLISLLYSIVELITGELPWRGLNRRESANVKATVPDKKLFNQCPGNFTTIYSYLKELEYKDVPNYEFIDKKFDETLLSKKIKEEAPFDWESGGRYFDDIAGKVMPKRRKHPDEQVEKDSTSTVKEEAPETEEGPSTVGGDSVLSDIDKENTLEDLQEIK</sequence>
<reference evidence="9" key="1">
    <citation type="submission" date="2013-10" db="EMBL/GenBank/DDBJ databases">
        <title>Genome sequencing of Onchocerca volvulus.</title>
        <authorList>
            <person name="Cotton J."/>
            <person name="Tsai J."/>
            <person name="Stanley E."/>
            <person name="Tracey A."/>
            <person name="Holroyd N."/>
            <person name="Lustigman S."/>
            <person name="Berriman M."/>
        </authorList>
    </citation>
    <scope>NUCLEOTIDE SEQUENCE</scope>
</reference>
<keyword evidence="9" id="KW-1185">Reference proteome</keyword>
<dbReference type="Gene3D" id="1.10.510.10">
    <property type="entry name" value="Transferase(Phosphotransferase) domain 1"/>
    <property type="match status" value="1"/>
</dbReference>
<feature type="compositionally biased region" description="Basic and acidic residues" evidence="6">
    <location>
        <begin position="324"/>
        <end position="341"/>
    </location>
</feature>
<evidence type="ECO:0000256" key="1">
    <source>
        <dbReference type="ARBA" id="ARBA00022527"/>
    </source>
</evidence>
<evidence type="ECO:0000313" key="8">
    <source>
        <dbReference type="EnsemblMetazoa" id="OVOC7379.1"/>
    </source>
</evidence>
<keyword evidence="5" id="KW-0067">ATP-binding</keyword>
<evidence type="ECO:0000259" key="7">
    <source>
        <dbReference type="PROSITE" id="PS50011"/>
    </source>
</evidence>
<dbReference type="CDD" id="cd14017">
    <property type="entry name" value="STKc_TTBK"/>
    <property type="match status" value="1"/>
</dbReference>
<dbReference type="Pfam" id="PF00069">
    <property type="entry name" value="Pkinase"/>
    <property type="match status" value="1"/>
</dbReference>
<keyword evidence="1" id="KW-0723">Serine/threonine-protein kinase</keyword>
<organism evidence="8 9">
    <name type="scientific">Onchocerca volvulus</name>
    <dbReference type="NCBI Taxonomy" id="6282"/>
    <lineage>
        <taxon>Eukaryota</taxon>
        <taxon>Metazoa</taxon>
        <taxon>Ecdysozoa</taxon>
        <taxon>Nematoda</taxon>
        <taxon>Chromadorea</taxon>
        <taxon>Rhabditida</taxon>
        <taxon>Spirurina</taxon>
        <taxon>Spiruromorpha</taxon>
        <taxon>Filarioidea</taxon>
        <taxon>Onchocercidae</taxon>
        <taxon>Onchocerca</taxon>
    </lineage>
</organism>
<feature type="compositionally biased region" description="Basic and acidic residues" evidence="6">
    <location>
        <begin position="359"/>
        <end position="373"/>
    </location>
</feature>
<keyword evidence="2" id="KW-0808">Transferase</keyword>
<dbReference type="SMART" id="SM00220">
    <property type="entry name" value="S_TKc"/>
    <property type="match status" value="1"/>
</dbReference>
<dbReference type="EnsemblMetazoa" id="OVOC7379.1">
    <property type="protein sequence ID" value="OVOC7379.1"/>
    <property type="gene ID" value="WBGene00244188"/>
</dbReference>
<proteinExistence type="predicted"/>
<dbReference type="GO" id="GO:0004674">
    <property type="term" value="F:protein serine/threonine kinase activity"/>
    <property type="evidence" value="ECO:0007669"/>
    <property type="project" value="UniProtKB-KW"/>
</dbReference>
<dbReference type="GO" id="GO:0005524">
    <property type="term" value="F:ATP binding"/>
    <property type="evidence" value="ECO:0007669"/>
    <property type="project" value="UniProtKB-KW"/>
</dbReference>
<evidence type="ECO:0000256" key="5">
    <source>
        <dbReference type="ARBA" id="ARBA00022840"/>
    </source>
</evidence>
<dbReference type="EMBL" id="CMVM020000193">
    <property type="status" value="NOT_ANNOTATED_CDS"/>
    <property type="molecule type" value="Genomic_DNA"/>
</dbReference>
<dbReference type="InterPro" id="IPR047916">
    <property type="entry name" value="TTBK_Asator-like_STKc"/>
</dbReference>
<dbReference type="OMA" id="HAAMKVE"/>
<protein>
    <submittedName>
        <fullName evidence="8">Protein kinase domain-containing protein</fullName>
    </submittedName>
</protein>
<name>A0A8R1Y2M5_ONCVO</name>
<reference evidence="8" key="2">
    <citation type="submission" date="2022-06" db="UniProtKB">
        <authorList>
            <consortium name="EnsemblMetazoa"/>
        </authorList>
    </citation>
    <scope>IDENTIFICATION</scope>
</reference>
<evidence type="ECO:0000313" key="9">
    <source>
        <dbReference type="Proteomes" id="UP000024404"/>
    </source>
</evidence>
<dbReference type="Proteomes" id="UP000024404">
    <property type="component" value="Unassembled WGS sequence"/>
</dbReference>
<dbReference type="PROSITE" id="PS50011">
    <property type="entry name" value="PROTEIN_KINASE_DOM"/>
    <property type="match status" value="1"/>
</dbReference>
<feature type="region of interest" description="Disordered" evidence="6">
    <location>
        <begin position="320"/>
        <end position="373"/>
    </location>
</feature>
<dbReference type="InterPro" id="IPR000719">
    <property type="entry name" value="Prot_kinase_dom"/>
</dbReference>
<dbReference type="PANTHER" id="PTHR11909">
    <property type="entry name" value="CASEIN KINASE-RELATED"/>
    <property type="match status" value="1"/>
</dbReference>
<dbReference type="InterPro" id="IPR050235">
    <property type="entry name" value="CK1_Ser-Thr_kinase"/>
</dbReference>
<dbReference type="FunFam" id="1.10.510.10:FF:001002">
    <property type="entry name" value="Protein CBG10779"/>
    <property type="match status" value="1"/>
</dbReference>
<evidence type="ECO:0000256" key="6">
    <source>
        <dbReference type="SAM" id="MobiDB-lite"/>
    </source>
</evidence>
<dbReference type="SUPFAM" id="SSF56112">
    <property type="entry name" value="Protein kinase-like (PK-like)"/>
    <property type="match status" value="1"/>
</dbReference>
<keyword evidence="3" id="KW-0547">Nucleotide-binding</keyword>
<dbReference type="AlphaFoldDB" id="A0A8R1Y2M5"/>
<evidence type="ECO:0000256" key="2">
    <source>
        <dbReference type="ARBA" id="ARBA00022679"/>
    </source>
</evidence>
<dbReference type="InterPro" id="IPR011009">
    <property type="entry name" value="Kinase-like_dom_sf"/>
</dbReference>
<evidence type="ECO:0000256" key="4">
    <source>
        <dbReference type="ARBA" id="ARBA00022777"/>
    </source>
</evidence>
<evidence type="ECO:0000256" key="3">
    <source>
        <dbReference type="ARBA" id="ARBA00022741"/>
    </source>
</evidence>